<dbReference type="Proteomes" id="UP001054945">
    <property type="component" value="Unassembled WGS sequence"/>
</dbReference>
<evidence type="ECO:0000256" key="1">
    <source>
        <dbReference type="SAM" id="MobiDB-lite"/>
    </source>
</evidence>
<name>A0AAV4XGZ4_CAEEX</name>
<comment type="caution">
    <text evidence="2">The sequence shown here is derived from an EMBL/GenBank/DDBJ whole genome shotgun (WGS) entry which is preliminary data.</text>
</comment>
<dbReference type="AlphaFoldDB" id="A0AAV4XGZ4"/>
<feature type="compositionally biased region" description="Low complexity" evidence="1">
    <location>
        <begin position="177"/>
        <end position="186"/>
    </location>
</feature>
<sequence>MKSSEQDLAKELIETSKDKAEIESIIPKSLPTDEQSSVRKRNRKTTDDDSDSSLIRVDTKVIATVLYSEDDHQVAKTISAEKDIEYLPEEVKKLITSKETSSEYLEKAIASSLETSSTDIDDGEKEIDEVAPAITEKTITSITRTIVTSEEGESESFKIATSSSEEQDETRTESKISSETLSTEVLSSEKDDTHETKEDETPVVTKTVTTITRTIVTSEDGEGESLQLKVALLNHKKSSKNLKQVFLKLN</sequence>
<keyword evidence="3" id="KW-1185">Reference proteome</keyword>
<organism evidence="2 3">
    <name type="scientific">Caerostris extrusa</name>
    <name type="common">Bark spider</name>
    <name type="synonym">Caerostris bankana</name>
    <dbReference type="NCBI Taxonomy" id="172846"/>
    <lineage>
        <taxon>Eukaryota</taxon>
        <taxon>Metazoa</taxon>
        <taxon>Ecdysozoa</taxon>
        <taxon>Arthropoda</taxon>
        <taxon>Chelicerata</taxon>
        <taxon>Arachnida</taxon>
        <taxon>Araneae</taxon>
        <taxon>Araneomorphae</taxon>
        <taxon>Entelegynae</taxon>
        <taxon>Araneoidea</taxon>
        <taxon>Araneidae</taxon>
        <taxon>Caerostris</taxon>
    </lineage>
</organism>
<dbReference type="EMBL" id="BPLR01000394">
    <property type="protein sequence ID" value="GIY94461.1"/>
    <property type="molecule type" value="Genomic_DNA"/>
</dbReference>
<proteinExistence type="predicted"/>
<reference evidence="2 3" key="1">
    <citation type="submission" date="2021-06" db="EMBL/GenBank/DDBJ databases">
        <title>Caerostris extrusa draft genome.</title>
        <authorList>
            <person name="Kono N."/>
            <person name="Arakawa K."/>
        </authorList>
    </citation>
    <scope>NUCLEOTIDE SEQUENCE [LARGE SCALE GENOMIC DNA]</scope>
</reference>
<feature type="compositionally biased region" description="Basic and acidic residues" evidence="1">
    <location>
        <begin position="187"/>
        <end position="200"/>
    </location>
</feature>
<feature type="region of interest" description="Disordered" evidence="1">
    <location>
        <begin position="145"/>
        <end position="204"/>
    </location>
</feature>
<protein>
    <submittedName>
        <fullName evidence="2">Uncharacterized protein</fullName>
    </submittedName>
</protein>
<accession>A0AAV4XGZ4</accession>
<evidence type="ECO:0000313" key="3">
    <source>
        <dbReference type="Proteomes" id="UP001054945"/>
    </source>
</evidence>
<feature type="region of interest" description="Disordered" evidence="1">
    <location>
        <begin position="20"/>
        <end position="53"/>
    </location>
</feature>
<evidence type="ECO:0000313" key="2">
    <source>
        <dbReference type="EMBL" id="GIY94461.1"/>
    </source>
</evidence>
<gene>
    <name evidence="2" type="ORF">CEXT_510871</name>
</gene>